<evidence type="ECO:0008006" key="3">
    <source>
        <dbReference type="Google" id="ProtNLM"/>
    </source>
</evidence>
<dbReference type="EMBL" id="MQVS01000005">
    <property type="protein sequence ID" value="OKL51740.1"/>
    <property type="molecule type" value="Genomic_DNA"/>
</dbReference>
<evidence type="ECO:0000313" key="2">
    <source>
        <dbReference type="Proteomes" id="UP000185612"/>
    </source>
</evidence>
<proteinExistence type="predicted"/>
<dbReference type="RefSeq" id="WP_073824325.1">
    <property type="nucleotide sequence ID" value="NZ_JAUNKL010000032.1"/>
</dbReference>
<reference evidence="2" key="1">
    <citation type="submission" date="2016-12" db="EMBL/GenBank/DDBJ databases">
        <authorList>
            <person name="Meng X."/>
        </authorList>
    </citation>
    <scope>NUCLEOTIDE SEQUENCE [LARGE SCALE GENOMIC DNA]</scope>
    <source>
        <strain evidence="2">DSM 20732</strain>
    </source>
</reference>
<evidence type="ECO:0000313" key="1">
    <source>
        <dbReference type="EMBL" id="OKL51740.1"/>
    </source>
</evidence>
<accession>A0A1Q5PWH1</accession>
<keyword evidence="2" id="KW-1185">Reference proteome</keyword>
<dbReference type="OrthoDB" id="6047269at2"/>
<comment type="caution">
    <text evidence="1">The sequence shown here is derived from an EMBL/GenBank/DDBJ whole genome shotgun (WGS) entry which is preliminary data.</text>
</comment>
<sequence>MSEKRGSALRERIEYLQNYVFGRGELTFLDGPVAASVAVPDCWRRLPELVPEGRVGLAVGKVREVLGGRLPITSQLFSVFTRDVELVRIGNDYFLLYLLIGPHGDAAYYLGGNPLQPEQIDPPLRPELGELGSRWGELPEELQSFYRQVHSGLSALEMRCYGLNPSWGVRCLGDFDLGADNPLRPQFADAYVFFSTWRFGGNMLAIDLAGDAPDNGILWMRDDENRLGVNFWGYLDMLWALAIGDMLSVEI</sequence>
<dbReference type="STRING" id="52770.BSZ40_06215"/>
<dbReference type="Proteomes" id="UP000185612">
    <property type="component" value="Unassembled WGS sequence"/>
</dbReference>
<dbReference type="AlphaFoldDB" id="A0A1Q5PWH1"/>
<protein>
    <recommendedName>
        <fullName evidence="3">SMI1/KNR4 family protein</fullName>
    </recommendedName>
</protein>
<name>A0A1Q5PWH1_9ACTO</name>
<organism evidence="1 2">
    <name type="scientific">Buchananella hordeovulneris</name>
    <dbReference type="NCBI Taxonomy" id="52770"/>
    <lineage>
        <taxon>Bacteria</taxon>
        <taxon>Bacillati</taxon>
        <taxon>Actinomycetota</taxon>
        <taxon>Actinomycetes</taxon>
        <taxon>Actinomycetales</taxon>
        <taxon>Actinomycetaceae</taxon>
        <taxon>Buchananella</taxon>
    </lineage>
</organism>
<gene>
    <name evidence="1" type="ORF">BSZ40_06215</name>
</gene>